<accession>A0ABP0SH63</accession>
<evidence type="ECO:0000313" key="1">
    <source>
        <dbReference type="EMBL" id="CAK9111728.1"/>
    </source>
</evidence>
<organism evidence="1 2">
    <name type="scientific">Durusdinium trenchii</name>
    <dbReference type="NCBI Taxonomy" id="1381693"/>
    <lineage>
        <taxon>Eukaryota</taxon>
        <taxon>Sar</taxon>
        <taxon>Alveolata</taxon>
        <taxon>Dinophyceae</taxon>
        <taxon>Suessiales</taxon>
        <taxon>Symbiodiniaceae</taxon>
        <taxon>Durusdinium</taxon>
    </lineage>
</organism>
<reference evidence="1 2" key="1">
    <citation type="submission" date="2024-02" db="EMBL/GenBank/DDBJ databases">
        <authorList>
            <person name="Chen Y."/>
            <person name="Shah S."/>
            <person name="Dougan E. K."/>
            <person name="Thang M."/>
            <person name="Chan C."/>
        </authorList>
    </citation>
    <scope>NUCLEOTIDE SEQUENCE [LARGE SCALE GENOMIC DNA]</scope>
</reference>
<dbReference type="EMBL" id="CAXAMM010043784">
    <property type="protein sequence ID" value="CAK9111728.1"/>
    <property type="molecule type" value="Genomic_DNA"/>
</dbReference>
<dbReference type="Proteomes" id="UP001642464">
    <property type="component" value="Unassembled WGS sequence"/>
</dbReference>
<evidence type="ECO:0000313" key="2">
    <source>
        <dbReference type="Proteomes" id="UP001642464"/>
    </source>
</evidence>
<comment type="caution">
    <text evidence="1">The sequence shown here is derived from an EMBL/GenBank/DDBJ whole genome shotgun (WGS) entry which is preliminary data.</text>
</comment>
<protein>
    <submittedName>
        <fullName evidence="1">Uncharacterized protein</fullName>
    </submittedName>
</protein>
<gene>
    <name evidence="1" type="ORF">SCF082_LOCUS51821</name>
</gene>
<sequence>MKLCVLSVLKSQRHFSWPNRTLSNAVRLTIQWPMVDGMPAIAVADPSVMPLKNLLSHGREASSRWRIQHPPFWETFFQRLRELKDQVGVVEAVQILCIVTKLRLVDLYLVEMSVEKILQADDEAWKLVPNVLTLSPELEAV</sequence>
<name>A0ABP0SH63_9DINO</name>
<proteinExistence type="predicted"/>
<keyword evidence="2" id="KW-1185">Reference proteome</keyword>